<sequence length="565" mass="64716">MSNLTAPSLYTPLDHSTSQIRLISLEPRPARRRFGRSPLQNDEVIRCSLSLADLQDPNCQYEALSYEWGKISEISDYIEVNSKRIAVRPNLWSALYHLRLRETARFLWIDALCIDQQNEQERNHQVRQMALVYSKATQVVAWLGSPDPKVRRNPLSAIFRPVSEVQESFNFAVLLYNSIPGNRHKSPCFGAYDLWKRKGLGSHRYDKDRRWDKLRQVLERSYWGRLWIIQEIVLANRIVVQFGMSELPFDTLEHVFGVSFEDVGSPNEAPVQRLFGNTTPYKLALQRYGRHSYESEMTSIFNLSIEYFDAKCVDQRDKVFGLIGLSLICCQRAVKVDYGTSALQVCFMVVEHQLQSEFHTSHGSGRSLEFSSTVRKLFRDFSGDTFAELQLPVHDLFTISPVESNDMCARLLGRQLGKIKVLGTAKDVFGDVVRTFSLAGPQVYNMLLPEVPEVRVGDSVFALNVFHVIILRHSETRNKSTLIGMAYLSRRIFSLESQTQHFDILCLDIKSLYTFCKLCDVADMRHKWASGFSIMLIGESCEHCDTCSDVWVRWFAGKKGMLSGA</sequence>
<proteinExistence type="predicted"/>
<dbReference type="EMBL" id="JAZHXI010000006">
    <property type="protein sequence ID" value="KAL2070901.1"/>
    <property type="molecule type" value="Genomic_DNA"/>
</dbReference>
<organism evidence="2 3">
    <name type="scientific">Oculimacula yallundae</name>
    <dbReference type="NCBI Taxonomy" id="86028"/>
    <lineage>
        <taxon>Eukaryota</taxon>
        <taxon>Fungi</taxon>
        <taxon>Dikarya</taxon>
        <taxon>Ascomycota</taxon>
        <taxon>Pezizomycotina</taxon>
        <taxon>Leotiomycetes</taxon>
        <taxon>Helotiales</taxon>
        <taxon>Ploettnerulaceae</taxon>
        <taxon>Oculimacula</taxon>
    </lineage>
</organism>
<keyword evidence="3" id="KW-1185">Reference proteome</keyword>
<name>A0ABR4CLR2_9HELO</name>
<evidence type="ECO:0000259" key="1">
    <source>
        <dbReference type="Pfam" id="PF06985"/>
    </source>
</evidence>
<dbReference type="Pfam" id="PF06985">
    <property type="entry name" value="HET"/>
    <property type="match status" value="1"/>
</dbReference>
<feature type="domain" description="Heterokaryon incompatibility" evidence="1">
    <location>
        <begin position="61"/>
        <end position="231"/>
    </location>
</feature>
<comment type="caution">
    <text evidence="2">The sequence shown here is derived from an EMBL/GenBank/DDBJ whole genome shotgun (WGS) entry which is preliminary data.</text>
</comment>
<dbReference type="InterPro" id="IPR010730">
    <property type="entry name" value="HET"/>
</dbReference>
<accession>A0ABR4CLR2</accession>
<evidence type="ECO:0000313" key="2">
    <source>
        <dbReference type="EMBL" id="KAL2070901.1"/>
    </source>
</evidence>
<gene>
    <name evidence="2" type="ORF">VTL71DRAFT_13927</name>
</gene>
<dbReference type="InterPro" id="IPR052895">
    <property type="entry name" value="HetReg/Transcr_Mod"/>
</dbReference>
<protein>
    <recommendedName>
        <fullName evidence="1">Heterokaryon incompatibility domain-containing protein</fullName>
    </recommendedName>
</protein>
<dbReference type="Proteomes" id="UP001595075">
    <property type="component" value="Unassembled WGS sequence"/>
</dbReference>
<dbReference type="PANTHER" id="PTHR24148">
    <property type="entry name" value="ANKYRIN REPEAT DOMAIN-CONTAINING PROTEIN 39 HOMOLOG-RELATED"/>
    <property type="match status" value="1"/>
</dbReference>
<dbReference type="PANTHER" id="PTHR24148:SF73">
    <property type="entry name" value="HET DOMAIN PROTEIN (AFU_ORTHOLOGUE AFUA_8G01020)"/>
    <property type="match status" value="1"/>
</dbReference>
<reference evidence="2 3" key="1">
    <citation type="journal article" date="2024" name="Commun. Biol.">
        <title>Comparative genomic analysis of thermophilic fungi reveals convergent evolutionary adaptations and gene losses.</title>
        <authorList>
            <person name="Steindorff A.S."/>
            <person name="Aguilar-Pontes M.V."/>
            <person name="Robinson A.J."/>
            <person name="Andreopoulos B."/>
            <person name="LaButti K."/>
            <person name="Kuo A."/>
            <person name="Mondo S."/>
            <person name="Riley R."/>
            <person name="Otillar R."/>
            <person name="Haridas S."/>
            <person name="Lipzen A."/>
            <person name="Grimwood J."/>
            <person name="Schmutz J."/>
            <person name="Clum A."/>
            <person name="Reid I.D."/>
            <person name="Moisan M.C."/>
            <person name="Butler G."/>
            <person name="Nguyen T.T.M."/>
            <person name="Dewar K."/>
            <person name="Conant G."/>
            <person name="Drula E."/>
            <person name="Henrissat B."/>
            <person name="Hansel C."/>
            <person name="Singer S."/>
            <person name="Hutchinson M.I."/>
            <person name="de Vries R.P."/>
            <person name="Natvig D.O."/>
            <person name="Powell A.J."/>
            <person name="Tsang A."/>
            <person name="Grigoriev I.V."/>
        </authorList>
    </citation>
    <scope>NUCLEOTIDE SEQUENCE [LARGE SCALE GENOMIC DNA]</scope>
    <source>
        <strain evidence="2 3">CBS 494.80</strain>
    </source>
</reference>
<evidence type="ECO:0000313" key="3">
    <source>
        <dbReference type="Proteomes" id="UP001595075"/>
    </source>
</evidence>